<evidence type="ECO:0000313" key="2">
    <source>
        <dbReference type="Proteomes" id="UP000555448"/>
    </source>
</evidence>
<reference evidence="1 2" key="1">
    <citation type="submission" date="2020-08" db="EMBL/GenBank/DDBJ databases">
        <title>Functional genomics of gut bacteria from endangered species of beetles.</title>
        <authorList>
            <person name="Carlos-Shanley C."/>
        </authorList>
    </citation>
    <scope>NUCLEOTIDE SEQUENCE [LARGE SCALE GENOMIC DNA]</scope>
    <source>
        <strain evidence="1 2">S00245</strain>
    </source>
</reference>
<keyword evidence="2" id="KW-1185">Reference proteome</keyword>
<name>A0A7W7KDP3_9SPHN</name>
<dbReference type="EMBL" id="JACHLR010000024">
    <property type="protein sequence ID" value="MBB4860550.1"/>
    <property type="molecule type" value="Genomic_DNA"/>
</dbReference>
<gene>
    <name evidence="1" type="ORF">HNO88_003894</name>
</gene>
<dbReference type="Proteomes" id="UP000555448">
    <property type="component" value="Unassembled WGS sequence"/>
</dbReference>
<protein>
    <submittedName>
        <fullName evidence="1">Uncharacterized protein</fullName>
    </submittedName>
</protein>
<accession>A0A7W7KDP3</accession>
<comment type="caution">
    <text evidence="1">The sequence shown here is derived from an EMBL/GenBank/DDBJ whole genome shotgun (WGS) entry which is preliminary data.</text>
</comment>
<dbReference type="RefSeq" id="WP_184249526.1">
    <property type="nucleotide sequence ID" value="NZ_JACHLR010000024.1"/>
</dbReference>
<organism evidence="1 2">
    <name type="scientific">Novosphingobium chloroacetimidivorans</name>
    <dbReference type="NCBI Taxonomy" id="1428314"/>
    <lineage>
        <taxon>Bacteria</taxon>
        <taxon>Pseudomonadati</taxon>
        <taxon>Pseudomonadota</taxon>
        <taxon>Alphaproteobacteria</taxon>
        <taxon>Sphingomonadales</taxon>
        <taxon>Sphingomonadaceae</taxon>
        <taxon>Novosphingobium</taxon>
    </lineage>
</organism>
<dbReference type="AlphaFoldDB" id="A0A7W7KDP3"/>
<proteinExistence type="predicted"/>
<evidence type="ECO:0000313" key="1">
    <source>
        <dbReference type="EMBL" id="MBB4860550.1"/>
    </source>
</evidence>
<sequence length="45" mass="5023">MDETDDGFEQAARIVEAYAEAEGDERVLDLLADIARDIRARALND</sequence>